<organism evidence="3 4">
    <name type="scientific">Brevundimonas balnearis</name>
    <dbReference type="NCBI Taxonomy" id="1572858"/>
    <lineage>
        <taxon>Bacteria</taxon>
        <taxon>Pseudomonadati</taxon>
        <taxon>Pseudomonadota</taxon>
        <taxon>Alphaproteobacteria</taxon>
        <taxon>Caulobacterales</taxon>
        <taxon>Caulobacteraceae</taxon>
        <taxon>Brevundimonas</taxon>
    </lineage>
</organism>
<evidence type="ECO:0000256" key="1">
    <source>
        <dbReference type="SAM" id="MobiDB-lite"/>
    </source>
</evidence>
<keyword evidence="2" id="KW-0472">Membrane</keyword>
<proteinExistence type="predicted"/>
<feature type="region of interest" description="Disordered" evidence="1">
    <location>
        <begin position="64"/>
        <end position="171"/>
    </location>
</feature>
<gene>
    <name evidence="3" type="ORF">ACFFGE_12765</name>
</gene>
<keyword evidence="2" id="KW-1133">Transmembrane helix</keyword>
<reference evidence="3 4" key="1">
    <citation type="submission" date="2024-09" db="EMBL/GenBank/DDBJ databases">
        <authorList>
            <person name="Sun Q."/>
            <person name="Mori K."/>
        </authorList>
    </citation>
    <scope>NUCLEOTIDE SEQUENCE [LARGE SCALE GENOMIC DNA]</scope>
    <source>
        <strain evidence="3 4">NCAIM B.02621</strain>
    </source>
</reference>
<evidence type="ECO:0000256" key="2">
    <source>
        <dbReference type="SAM" id="Phobius"/>
    </source>
</evidence>
<feature type="compositionally biased region" description="Pro residues" evidence="1">
    <location>
        <begin position="98"/>
        <end position="113"/>
    </location>
</feature>
<keyword evidence="4" id="KW-1185">Reference proteome</keyword>
<accession>A0ABV6R6D0</accession>
<feature type="compositionally biased region" description="Low complexity" evidence="1">
    <location>
        <begin position="149"/>
        <end position="171"/>
    </location>
</feature>
<comment type="caution">
    <text evidence="3">The sequence shown here is derived from an EMBL/GenBank/DDBJ whole genome shotgun (WGS) entry which is preliminary data.</text>
</comment>
<dbReference type="RefSeq" id="WP_376836815.1">
    <property type="nucleotide sequence ID" value="NZ_JBHLSW010000014.1"/>
</dbReference>
<feature type="transmembrane region" description="Helical" evidence="2">
    <location>
        <begin position="38"/>
        <end position="58"/>
    </location>
</feature>
<dbReference type="Proteomes" id="UP001589906">
    <property type="component" value="Unassembled WGS sequence"/>
</dbReference>
<dbReference type="PRINTS" id="PR01217">
    <property type="entry name" value="PRICHEXTENSN"/>
</dbReference>
<feature type="compositionally biased region" description="Low complexity" evidence="1">
    <location>
        <begin position="82"/>
        <end position="97"/>
    </location>
</feature>
<protein>
    <submittedName>
        <fullName evidence="3">Uncharacterized protein</fullName>
    </submittedName>
</protein>
<sequence>MSIHDQNEDIRRDELNAGGEAYTPVYARRNRKKKGVRTWMVLAPVSLITLGGLTALAVTADEPQPMGGAEVASEPASAPMIEAPLAPTAAETETPLPTFEPPAPIPAAAPAAPPARRAAPAPSPAPSPQAPAEPEPAPEPVGPRPYEPAPRVSVSPPAADPAPIVVQVPDA</sequence>
<keyword evidence="2" id="KW-0812">Transmembrane</keyword>
<dbReference type="EMBL" id="JBHLSW010000014">
    <property type="protein sequence ID" value="MFC0634744.1"/>
    <property type="molecule type" value="Genomic_DNA"/>
</dbReference>
<evidence type="ECO:0000313" key="3">
    <source>
        <dbReference type="EMBL" id="MFC0634744.1"/>
    </source>
</evidence>
<evidence type="ECO:0000313" key="4">
    <source>
        <dbReference type="Proteomes" id="UP001589906"/>
    </source>
</evidence>
<feature type="compositionally biased region" description="Pro residues" evidence="1">
    <location>
        <begin position="121"/>
        <end position="148"/>
    </location>
</feature>
<name>A0ABV6R6D0_9CAUL</name>